<dbReference type="SUPFAM" id="SSF49464">
    <property type="entry name" value="Carboxypeptidase regulatory domain-like"/>
    <property type="match status" value="1"/>
</dbReference>
<comment type="caution">
    <text evidence="2">The sequence shown here is derived from an EMBL/GenBank/DDBJ whole genome shotgun (WGS) entry which is preliminary data.</text>
</comment>
<dbReference type="STRING" id="1123037.GCA_000425305_03530"/>
<dbReference type="RefSeq" id="WP_147232200.1">
    <property type="nucleotide sequence ID" value="NZ_VOSB01000055.1"/>
</dbReference>
<organism evidence="2 3">
    <name type="scientific">Psychroserpens burtonensis</name>
    <dbReference type="NCBI Taxonomy" id="49278"/>
    <lineage>
        <taxon>Bacteria</taxon>
        <taxon>Pseudomonadati</taxon>
        <taxon>Bacteroidota</taxon>
        <taxon>Flavobacteriia</taxon>
        <taxon>Flavobacteriales</taxon>
        <taxon>Flavobacteriaceae</taxon>
        <taxon>Psychroserpens</taxon>
    </lineage>
</organism>
<dbReference type="InterPro" id="IPR008969">
    <property type="entry name" value="CarboxyPept-like_regulatory"/>
</dbReference>
<evidence type="ECO:0000313" key="2">
    <source>
        <dbReference type="EMBL" id="TXE14895.1"/>
    </source>
</evidence>
<feature type="signal peptide" evidence="1">
    <location>
        <begin position="1"/>
        <end position="20"/>
    </location>
</feature>
<accession>A0A5C7B8Q3</accession>
<keyword evidence="3" id="KW-1185">Reference proteome</keyword>
<keyword evidence="2" id="KW-0378">Hydrolase</keyword>
<gene>
    <name evidence="2" type="ORF">ES692_17685</name>
</gene>
<feature type="chain" id="PRO_5023143696" evidence="1">
    <location>
        <begin position="21"/>
        <end position="172"/>
    </location>
</feature>
<evidence type="ECO:0000313" key="3">
    <source>
        <dbReference type="Proteomes" id="UP000321938"/>
    </source>
</evidence>
<keyword evidence="2" id="KW-0121">Carboxypeptidase</keyword>
<dbReference type="GO" id="GO:0004180">
    <property type="term" value="F:carboxypeptidase activity"/>
    <property type="evidence" value="ECO:0007669"/>
    <property type="project" value="UniProtKB-KW"/>
</dbReference>
<reference evidence="2 3" key="1">
    <citation type="submission" date="2019-08" db="EMBL/GenBank/DDBJ databases">
        <title>Genome of Psychroserpens burtonensis ACAM 167.</title>
        <authorList>
            <person name="Bowman J.P."/>
        </authorList>
    </citation>
    <scope>NUCLEOTIDE SEQUENCE [LARGE SCALE GENOMIC DNA]</scope>
    <source>
        <strain evidence="2 3">ACAM 167</strain>
    </source>
</reference>
<dbReference type="OrthoDB" id="1438747at2"/>
<evidence type="ECO:0000256" key="1">
    <source>
        <dbReference type="SAM" id="SignalP"/>
    </source>
</evidence>
<dbReference type="AlphaFoldDB" id="A0A5C7B8Q3"/>
<proteinExistence type="predicted"/>
<dbReference type="EMBL" id="VOSB01000055">
    <property type="protein sequence ID" value="TXE14895.1"/>
    <property type="molecule type" value="Genomic_DNA"/>
</dbReference>
<name>A0A5C7B8Q3_9FLAO</name>
<keyword evidence="1" id="KW-0732">Signal</keyword>
<dbReference type="Proteomes" id="UP000321938">
    <property type="component" value="Unassembled WGS sequence"/>
</dbReference>
<protein>
    <submittedName>
        <fullName evidence="2">Carboxypeptidase-like regulatory domain-containing protein</fullName>
    </submittedName>
</protein>
<keyword evidence="2" id="KW-0645">Protease</keyword>
<sequence>MRKTLYISILILVFSGIANAQISGQLFQDESEFPGVQIYFKNSDKKVESDFDGYFKLEIPSGIKKNDLILSGYGITIEIKNLEFDTTKLDLGKIEFPAFKIIDIDEFGKLTKLEKQNCYPIYCWTDLLGYSYTNELENEFLTLNCKEKITEFEFNQIAKTITLDWNTIKNCE</sequence>